<dbReference type="Pfam" id="PF13193">
    <property type="entry name" value="AMP-binding_C"/>
    <property type="match status" value="1"/>
</dbReference>
<dbReference type="InterPro" id="IPR025110">
    <property type="entry name" value="AMP-bd_C"/>
</dbReference>
<dbReference type="SMART" id="SM00823">
    <property type="entry name" value="PKS_PP"/>
    <property type="match status" value="1"/>
</dbReference>
<dbReference type="EMBL" id="LJZR01000077">
    <property type="protein sequence ID" value="KPQ31912.1"/>
    <property type="molecule type" value="Genomic_DNA"/>
</dbReference>
<dbReference type="InterPro" id="IPR036736">
    <property type="entry name" value="ACP-like_sf"/>
</dbReference>
<dbReference type="PROSITE" id="PS00455">
    <property type="entry name" value="AMP_BINDING"/>
    <property type="match status" value="1"/>
</dbReference>
<dbReference type="AlphaFoldDB" id="A0A0P8BE61"/>
<dbReference type="SUPFAM" id="SSF53474">
    <property type="entry name" value="alpha/beta-Hydrolases"/>
    <property type="match status" value="1"/>
</dbReference>
<keyword evidence="1" id="KW-0596">Phosphopantetheine</keyword>
<dbReference type="Pfam" id="PF00501">
    <property type="entry name" value="AMP-binding"/>
    <property type="match status" value="1"/>
</dbReference>
<dbReference type="SUPFAM" id="SSF56801">
    <property type="entry name" value="Acetyl-CoA synthetase-like"/>
    <property type="match status" value="1"/>
</dbReference>
<feature type="region of interest" description="Disordered" evidence="3">
    <location>
        <begin position="323"/>
        <end position="346"/>
    </location>
</feature>
<comment type="caution">
    <text evidence="5">The sequence shown here is derived from an EMBL/GenBank/DDBJ whole genome shotgun (WGS) entry which is preliminary data.</text>
</comment>
<dbReference type="FunFam" id="1.10.1200.10:FF:000016">
    <property type="entry name" value="Non-ribosomal peptide synthase"/>
    <property type="match status" value="1"/>
</dbReference>
<proteinExistence type="predicted"/>
<feature type="compositionally biased region" description="Polar residues" evidence="3">
    <location>
        <begin position="323"/>
        <end position="339"/>
    </location>
</feature>
<dbReference type="InterPro" id="IPR020845">
    <property type="entry name" value="AMP-binding_CS"/>
</dbReference>
<dbReference type="NCBIfam" id="TIGR01733">
    <property type="entry name" value="AA-adenyl-dom"/>
    <property type="match status" value="1"/>
</dbReference>
<dbReference type="GO" id="GO:0044550">
    <property type="term" value="P:secondary metabolite biosynthetic process"/>
    <property type="evidence" value="ECO:0007669"/>
    <property type="project" value="TreeGrafter"/>
</dbReference>
<evidence type="ECO:0000313" key="6">
    <source>
        <dbReference type="Proteomes" id="UP000050465"/>
    </source>
</evidence>
<dbReference type="InterPro" id="IPR020806">
    <property type="entry name" value="PKS_PP-bd"/>
</dbReference>
<dbReference type="InterPro" id="IPR029058">
    <property type="entry name" value="AB_hydrolase_fold"/>
</dbReference>
<dbReference type="GO" id="GO:0043041">
    <property type="term" value="P:amino acid activation for nonribosomal peptide biosynthetic process"/>
    <property type="evidence" value="ECO:0007669"/>
    <property type="project" value="TreeGrafter"/>
</dbReference>
<reference evidence="5 6" key="1">
    <citation type="submission" date="2015-09" db="EMBL/GenBank/DDBJ databases">
        <title>Identification and resolution of microdiversity through metagenomic sequencing of parallel consortia.</title>
        <authorList>
            <person name="Nelson W.C."/>
            <person name="Romine M.F."/>
            <person name="Lindemann S.R."/>
        </authorList>
    </citation>
    <scope>NUCLEOTIDE SEQUENCE [LARGE SCALE GENOMIC DNA]</scope>
    <source>
        <strain evidence="5">Ana</strain>
    </source>
</reference>
<dbReference type="Gene3D" id="3.40.50.1820">
    <property type="entry name" value="alpha/beta hydrolase"/>
    <property type="match status" value="1"/>
</dbReference>
<dbReference type="Gene3D" id="3.40.50.980">
    <property type="match status" value="2"/>
</dbReference>
<dbReference type="Gene3D" id="1.10.1200.10">
    <property type="entry name" value="ACP-like"/>
    <property type="match status" value="1"/>
</dbReference>
<evidence type="ECO:0000256" key="3">
    <source>
        <dbReference type="SAM" id="MobiDB-lite"/>
    </source>
</evidence>
<dbReference type="PRINTS" id="PR00154">
    <property type="entry name" value="AMPBINDING"/>
</dbReference>
<name>A0A0P8BE61_9CYAN</name>
<dbReference type="InterPro" id="IPR009081">
    <property type="entry name" value="PP-bd_ACP"/>
</dbReference>
<sequence length="985" mass="109782">MSQLISGMGSLSLSQPSSEADLSAQLSSLGEITEDISKKGVAKKNIAEKGVAETSQATVIHKIETQVALTPNEIALVAQTEPLTYQQLNQRVNQLAHFLQQQGVGAGSLVAIQLMRSPDAIIAFLAVMKAGAAYIPIDPSYPQARRRYILQDSQAAVLLTESSLYKTDLIEPNQLCLSIQIDTQRDIIAQHSTANLDIEINLDDIAYVIYTSGTTGHPKGVMIRHEGLINHAMAIARAFQMTASDRMLQFSNLSFDIIVEEIYPTLITGAALVLRPEDIATSMSRFFQFTAAEKITILDLPTAFWHELVGELARRLKPLSEIAQNRSHNSSQETSQNRETAIDDTNPLSPSIRLVVVGGEEASLARYRQWRSMVGDYPRWLNTYGPTETTVSATLYDPIAENFDLTHKLPIGRAIDNVQTYVLKPTKDQKGLQLVEPGEPGKLYIGGPGLAQRYLNKPDKTATAFVDHPFAAGDRLYDTGDIVRELPDGNLIFIGRADFQVKIRGFRIELGEVARCLEEYPLIQQQVVLVREDRPEEKRLVAYVMPHTAHHTAQKDKVLDIGALRSFMEAKLPDYMVPSAFVVLETLPTTANGKIDRSALLALPAPVCQQVCYVPPETEIEKTLVRFWQQLLSIKTVGVNDNFFELGGSSLMAVRLFSFVEEAFGQKLPLTALLQSPTPAKLARMIETIQSSDHSSASSSNNHPDLWESLVPMQTKGCKPPIFFLHAVGPSILNYQNLLPYLDDDQPVYALQAKGINRERPLLEHMEKMAAEYIQDIKSIQPHGPYHFAGHSFGGLMAFEMAHQLIKQGETIEFLGLFDAATPTLTYCQTPPWVYQLYIHGLNLSAAQGFYQKWHYLESRAVPIFSKLLQKGLAKFGLATLPVMEPLPEIYRRIEEVDRAALKRYAPQPYPSKITLFRAQEKDPKQFHDDLLGWRYLAEGGIEIYDVPGHHLSLMLEPQVATLAKLLQVCLNKAYSDESFDILVP</sequence>
<dbReference type="InterPro" id="IPR000873">
    <property type="entry name" value="AMP-dep_synth/lig_dom"/>
</dbReference>
<dbReference type="SUPFAM" id="SSF47336">
    <property type="entry name" value="ACP-like"/>
    <property type="match status" value="1"/>
</dbReference>
<protein>
    <submittedName>
        <fullName evidence="5">Non-ribosomal peptide synthetase module</fullName>
    </submittedName>
</protein>
<dbReference type="GO" id="GO:0005737">
    <property type="term" value="C:cytoplasm"/>
    <property type="evidence" value="ECO:0007669"/>
    <property type="project" value="TreeGrafter"/>
</dbReference>
<dbReference type="InterPro" id="IPR001031">
    <property type="entry name" value="Thioesterase"/>
</dbReference>
<feature type="domain" description="Carrier" evidence="4">
    <location>
        <begin position="615"/>
        <end position="690"/>
    </location>
</feature>
<dbReference type="PATRIC" id="fig|1666911.3.peg.4567"/>
<dbReference type="Gene3D" id="2.30.38.10">
    <property type="entry name" value="Luciferase, Domain 3"/>
    <property type="match status" value="1"/>
</dbReference>
<evidence type="ECO:0000313" key="5">
    <source>
        <dbReference type="EMBL" id="KPQ31912.1"/>
    </source>
</evidence>
<dbReference type="Pfam" id="PF00975">
    <property type="entry name" value="Thioesterase"/>
    <property type="match status" value="1"/>
</dbReference>
<dbReference type="Proteomes" id="UP000050465">
    <property type="component" value="Unassembled WGS sequence"/>
</dbReference>
<dbReference type="PANTHER" id="PTHR45527">
    <property type="entry name" value="NONRIBOSOMAL PEPTIDE SYNTHETASE"/>
    <property type="match status" value="1"/>
</dbReference>
<dbReference type="InterPro" id="IPR045851">
    <property type="entry name" value="AMP-bd_C_sf"/>
</dbReference>
<dbReference type="CDD" id="cd05930">
    <property type="entry name" value="A_NRPS"/>
    <property type="match status" value="1"/>
</dbReference>
<dbReference type="FunFam" id="3.30.300.30:FF:000010">
    <property type="entry name" value="Enterobactin synthetase component F"/>
    <property type="match status" value="1"/>
</dbReference>
<dbReference type="GO" id="GO:0072330">
    <property type="term" value="P:monocarboxylic acid biosynthetic process"/>
    <property type="evidence" value="ECO:0007669"/>
    <property type="project" value="UniProtKB-ARBA"/>
</dbReference>
<accession>A0A0P8BE61</accession>
<organism evidence="5 6">
    <name type="scientific">Phormidesmis priestleyi Ana</name>
    <dbReference type="NCBI Taxonomy" id="1666911"/>
    <lineage>
        <taxon>Bacteria</taxon>
        <taxon>Bacillati</taxon>
        <taxon>Cyanobacteriota</taxon>
        <taxon>Cyanophyceae</taxon>
        <taxon>Leptolyngbyales</taxon>
        <taxon>Leptolyngbyaceae</taxon>
        <taxon>Phormidesmis</taxon>
    </lineage>
</organism>
<dbReference type="PROSITE" id="PS50075">
    <property type="entry name" value="CARRIER"/>
    <property type="match status" value="1"/>
</dbReference>
<dbReference type="FunFam" id="3.40.50.980:FF:000001">
    <property type="entry name" value="Non-ribosomal peptide synthetase"/>
    <property type="match status" value="1"/>
</dbReference>
<evidence type="ECO:0000256" key="1">
    <source>
        <dbReference type="ARBA" id="ARBA00022450"/>
    </source>
</evidence>
<keyword evidence="2" id="KW-0597">Phosphoprotein</keyword>
<evidence type="ECO:0000256" key="2">
    <source>
        <dbReference type="ARBA" id="ARBA00022553"/>
    </source>
</evidence>
<dbReference type="GO" id="GO:0031177">
    <property type="term" value="F:phosphopantetheine binding"/>
    <property type="evidence" value="ECO:0007669"/>
    <property type="project" value="InterPro"/>
</dbReference>
<dbReference type="STRING" id="1666911.HLUCCA11_22750"/>
<dbReference type="PANTHER" id="PTHR45527:SF1">
    <property type="entry name" value="FATTY ACID SYNTHASE"/>
    <property type="match status" value="1"/>
</dbReference>
<evidence type="ECO:0000259" key="4">
    <source>
        <dbReference type="PROSITE" id="PS50075"/>
    </source>
</evidence>
<dbReference type="InterPro" id="IPR010071">
    <property type="entry name" value="AA_adenyl_dom"/>
</dbReference>
<gene>
    <name evidence="5" type="ORF">HLUCCA11_22750</name>
</gene>
<dbReference type="InterPro" id="IPR020459">
    <property type="entry name" value="AMP-binding"/>
</dbReference>
<dbReference type="Gene3D" id="3.30.300.30">
    <property type="match status" value="1"/>
</dbReference>
<dbReference type="Pfam" id="PF00550">
    <property type="entry name" value="PP-binding"/>
    <property type="match status" value="1"/>
</dbReference>